<feature type="compositionally biased region" description="Polar residues" evidence="1">
    <location>
        <begin position="159"/>
        <end position="170"/>
    </location>
</feature>
<dbReference type="VEuPathDB" id="ToxoDB:EBH_0007060"/>
<keyword evidence="3" id="KW-1185">Reference proteome</keyword>
<sequence length="787" mass="78942">MDGPAAPLDPPRQGKKGSSSSEELLQTRGGDVKIEYGCSASWGGGTDALAGKEACGTSTTADSPPETSPVIDGEDKTLAASTSDSASDSDMHGTEEEHSLAGGLAGRNSSGAAEVRLSRSACAASLDDAQERAVADGVAAAAVTAASGEHQKSGKRTENPGSDSLLRSSGQLASKAWESARTHAAAAASATASGVATADFSSIKEATTKPLLVAASYIGLGSFLDAPAANTEEDALCKNAELASAAPAQAGKALKADSSTVEAGSHSRAAETSATHNGGGTGNSGWMFGRLRLPALTQWLCSANVACDRPLGCTGAVADAETELEGSEAEAAASEHLKTVRLASASAAAATVAGGDSVLSEPEDSCTTDGGTCCTPPTPRATKAARGSLLDACEQGIAAPAAGAAGEIGDGRATALSAEASEGSEPALTAPEKAPGTSLARDHGQLPVLEGEGDGMNEGSAKETADVAGKDELQGDQQQKRRLWGFLGSTLASSSRRSVDVVQQAATTAVSAAGAASRALDGLVVPLFGTCMQPTTHLRADSGQTSEGTNTPETAEGEDEGPGNLLSVEGEEGGSSQTDPLTTDSSETSSPGLLSELQRRQRALAEAVRSRSTNFLQHSVALTASSTLSEARYHLAEIVDTGGPEVSGVWAGVKVGLGIATLASGHLILGGAMVAVATSSLGSALLWGRHRQEVYEIMRGDYVEGEAPQASSSAVSEGEEERERGEAEEAGMLSGTAKGRTTDSSTETASLPLSLASLSPVDAAEEGGASSMDRSRETSELVTGPKA</sequence>
<evidence type="ECO:0000256" key="1">
    <source>
        <dbReference type="SAM" id="MobiDB-lite"/>
    </source>
</evidence>
<protein>
    <submittedName>
        <fullName evidence="2">Uncharacterized protein</fullName>
    </submittedName>
</protein>
<gene>
    <name evidence="2" type="ORF">EBH_0007060</name>
</gene>
<feature type="region of interest" description="Disordered" evidence="1">
    <location>
        <begin position="353"/>
        <end position="377"/>
    </location>
</feature>
<feature type="compositionally biased region" description="Basic and acidic residues" evidence="1">
    <location>
        <begin position="89"/>
        <end position="99"/>
    </location>
</feature>
<reference evidence="2" key="2">
    <citation type="submission" date="2013-10" db="EMBL/GenBank/DDBJ databases">
        <authorList>
            <person name="Aslett M."/>
        </authorList>
    </citation>
    <scope>NUCLEOTIDE SEQUENCE [LARGE SCALE GENOMIC DNA]</scope>
    <source>
        <strain evidence="2">Houghton</strain>
    </source>
</reference>
<name>U6LXI1_9EIME</name>
<feature type="region of interest" description="Disordered" evidence="1">
    <location>
        <begin position="254"/>
        <end position="281"/>
    </location>
</feature>
<proteinExistence type="predicted"/>
<feature type="compositionally biased region" description="Polar residues" evidence="1">
    <location>
        <begin position="536"/>
        <end position="553"/>
    </location>
</feature>
<feature type="compositionally biased region" description="Basic and acidic residues" evidence="1">
    <location>
        <begin position="149"/>
        <end position="158"/>
    </location>
</feature>
<feature type="compositionally biased region" description="Low complexity" evidence="1">
    <location>
        <begin position="79"/>
        <end position="88"/>
    </location>
</feature>
<evidence type="ECO:0000313" key="3">
    <source>
        <dbReference type="Proteomes" id="UP000030750"/>
    </source>
</evidence>
<dbReference type="AlphaFoldDB" id="U6LXI1"/>
<organism evidence="2 3">
    <name type="scientific">Eimeria brunetti</name>
    <dbReference type="NCBI Taxonomy" id="51314"/>
    <lineage>
        <taxon>Eukaryota</taxon>
        <taxon>Sar</taxon>
        <taxon>Alveolata</taxon>
        <taxon>Apicomplexa</taxon>
        <taxon>Conoidasida</taxon>
        <taxon>Coccidia</taxon>
        <taxon>Eucoccidiorida</taxon>
        <taxon>Eimeriorina</taxon>
        <taxon>Eimeriidae</taxon>
        <taxon>Eimeria</taxon>
    </lineage>
</organism>
<feature type="region of interest" description="Disordered" evidence="1">
    <location>
        <begin position="706"/>
        <end position="787"/>
    </location>
</feature>
<dbReference type="OrthoDB" id="346771at2759"/>
<feature type="region of interest" description="Disordered" evidence="1">
    <location>
        <begin position="536"/>
        <end position="594"/>
    </location>
</feature>
<feature type="region of interest" description="Disordered" evidence="1">
    <location>
        <begin position="47"/>
        <end position="108"/>
    </location>
</feature>
<accession>U6LXI1</accession>
<feature type="compositionally biased region" description="Low complexity" evidence="1">
    <location>
        <begin position="744"/>
        <end position="760"/>
    </location>
</feature>
<dbReference type="EMBL" id="HG713304">
    <property type="protein sequence ID" value="CDJ53329.1"/>
    <property type="molecule type" value="Genomic_DNA"/>
</dbReference>
<feature type="region of interest" description="Disordered" evidence="1">
    <location>
        <begin position="145"/>
        <end position="170"/>
    </location>
</feature>
<feature type="compositionally biased region" description="Low complexity" evidence="1">
    <location>
        <begin position="367"/>
        <end position="377"/>
    </location>
</feature>
<feature type="region of interest" description="Disordered" evidence="1">
    <location>
        <begin position="1"/>
        <end position="28"/>
    </location>
</feature>
<feature type="region of interest" description="Disordered" evidence="1">
    <location>
        <begin position="416"/>
        <end position="479"/>
    </location>
</feature>
<reference evidence="2" key="1">
    <citation type="submission" date="2013-10" db="EMBL/GenBank/DDBJ databases">
        <title>Genomic analysis of the causative agents of coccidiosis in chickens.</title>
        <authorList>
            <person name="Reid A.J."/>
            <person name="Blake D."/>
            <person name="Billington K."/>
            <person name="Browne H."/>
            <person name="Dunn M."/>
            <person name="Hung S."/>
            <person name="Kawahara F."/>
            <person name="Miranda-Saavedra D."/>
            <person name="Mourier T."/>
            <person name="Nagra H."/>
            <person name="Otto T.D."/>
            <person name="Rawlings N."/>
            <person name="Sanchez A."/>
            <person name="Sanders M."/>
            <person name="Subramaniam C."/>
            <person name="Tay Y."/>
            <person name="Dear P."/>
            <person name="Doerig C."/>
            <person name="Gruber A."/>
            <person name="Parkinson J."/>
            <person name="Shirley M."/>
            <person name="Wan K.L."/>
            <person name="Berriman M."/>
            <person name="Tomley F."/>
            <person name="Pain A."/>
        </authorList>
    </citation>
    <scope>NUCLEOTIDE SEQUENCE [LARGE SCALE GENOMIC DNA]</scope>
    <source>
        <strain evidence="2">Houghton</strain>
    </source>
</reference>
<feature type="compositionally biased region" description="Basic and acidic residues" evidence="1">
    <location>
        <begin position="460"/>
        <end position="473"/>
    </location>
</feature>
<feature type="compositionally biased region" description="Polar residues" evidence="1">
    <location>
        <begin position="574"/>
        <end position="592"/>
    </location>
</feature>
<evidence type="ECO:0000313" key="2">
    <source>
        <dbReference type="EMBL" id="CDJ53329.1"/>
    </source>
</evidence>
<dbReference type="Proteomes" id="UP000030750">
    <property type="component" value="Unassembled WGS sequence"/>
</dbReference>